<organism evidence="1 2">
    <name type="scientific">Acinetobacter cumulans</name>
    <dbReference type="NCBI Taxonomy" id="2136182"/>
    <lineage>
        <taxon>Bacteria</taxon>
        <taxon>Pseudomonadati</taxon>
        <taxon>Pseudomonadota</taxon>
        <taxon>Gammaproteobacteria</taxon>
        <taxon>Moraxellales</taxon>
        <taxon>Moraxellaceae</taxon>
        <taxon>Acinetobacter</taxon>
    </lineage>
</organism>
<accession>A0A498CRS0</accession>
<protein>
    <submittedName>
        <fullName evidence="1">Uncharacterized protein</fullName>
    </submittedName>
</protein>
<reference evidence="1 2" key="1">
    <citation type="submission" date="2018-09" db="EMBL/GenBank/DDBJ databases">
        <title>The draft genome of Acinetobacter sp. strains.</title>
        <authorList>
            <person name="Qin J."/>
            <person name="Feng Y."/>
            <person name="Zong Z."/>
        </authorList>
    </citation>
    <scope>NUCLEOTIDE SEQUENCE [LARGE SCALE GENOMIC DNA]</scope>
    <source>
        <strain evidence="1 2">WCHAc060003</strain>
    </source>
</reference>
<evidence type="ECO:0000313" key="2">
    <source>
        <dbReference type="Proteomes" id="UP000267166"/>
    </source>
</evidence>
<dbReference type="Proteomes" id="UP000267166">
    <property type="component" value="Unassembled WGS sequence"/>
</dbReference>
<comment type="caution">
    <text evidence="1">The sequence shown here is derived from an EMBL/GenBank/DDBJ whole genome shotgun (WGS) entry which is preliminary data.</text>
</comment>
<sequence length="59" mass="7140">MITEQTLENLDQAIKQLNSFWWCNMDLLLKDEKDKQVQDSIKRLLEVQQEIMLHLHKSE</sequence>
<dbReference type="RefSeq" id="WP_121595098.1">
    <property type="nucleotide sequence ID" value="NZ_RCHD01000113.1"/>
</dbReference>
<proteinExistence type="predicted"/>
<name>A0A498CRS0_9GAMM</name>
<dbReference type="AlphaFoldDB" id="A0A498CRS0"/>
<dbReference type="EMBL" id="RCHD01000113">
    <property type="protein sequence ID" value="RLL26912.1"/>
    <property type="molecule type" value="Genomic_DNA"/>
</dbReference>
<gene>
    <name evidence="1" type="ORF">D9K80_18515</name>
</gene>
<evidence type="ECO:0000313" key="1">
    <source>
        <dbReference type="EMBL" id="RLL26912.1"/>
    </source>
</evidence>